<evidence type="ECO:0000256" key="1">
    <source>
        <dbReference type="ARBA" id="ARBA00022491"/>
    </source>
</evidence>
<name>A0A511N7U3_DEIC1</name>
<keyword evidence="7" id="KW-1185">Reference proteome</keyword>
<keyword evidence="3" id="KW-0238">DNA-binding</keyword>
<evidence type="ECO:0000313" key="7">
    <source>
        <dbReference type="Proteomes" id="UP000321306"/>
    </source>
</evidence>
<dbReference type="AlphaFoldDB" id="A0A511N7U3"/>
<dbReference type="OrthoDB" id="9773308at2"/>
<dbReference type="SMART" id="SM00871">
    <property type="entry name" value="AraC_E_bind"/>
    <property type="match status" value="1"/>
</dbReference>
<dbReference type="SUPFAM" id="SSF55136">
    <property type="entry name" value="Probable bacterial effector-binding domain"/>
    <property type="match status" value="1"/>
</dbReference>
<dbReference type="Gene3D" id="3.20.80.10">
    <property type="entry name" value="Regulatory factor, effector binding domain"/>
    <property type="match status" value="1"/>
</dbReference>
<evidence type="ECO:0000259" key="5">
    <source>
        <dbReference type="PROSITE" id="PS50937"/>
    </source>
</evidence>
<reference evidence="6 7" key="1">
    <citation type="submission" date="2019-07" db="EMBL/GenBank/DDBJ databases">
        <title>Whole genome shotgun sequence of Deinococcus cellulosilyticus NBRC 106333.</title>
        <authorList>
            <person name="Hosoyama A."/>
            <person name="Uohara A."/>
            <person name="Ohji S."/>
            <person name="Ichikawa N."/>
        </authorList>
    </citation>
    <scope>NUCLEOTIDE SEQUENCE [LARGE SCALE GENOMIC DNA]</scope>
    <source>
        <strain evidence="6 7">NBRC 106333</strain>
    </source>
</reference>
<evidence type="ECO:0000313" key="6">
    <source>
        <dbReference type="EMBL" id="GEM48900.1"/>
    </source>
</evidence>
<evidence type="ECO:0000256" key="4">
    <source>
        <dbReference type="ARBA" id="ARBA00023163"/>
    </source>
</evidence>
<feature type="domain" description="HTH merR-type" evidence="5">
    <location>
        <begin position="4"/>
        <end position="74"/>
    </location>
</feature>
<dbReference type="SUPFAM" id="SSF46955">
    <property type="entry name" value="Putative DNA-binding domain"/>
    <property type="match status" value="1"/>
</dbReference>
<keyword evidence="4" id="KW-0804">Transcription</keyword>
<gene>
    <name evidence="6" type="ORF">DC3_45350</name>
</gene>
<sequence length="263" mass="30453">MQDQLTISRFAFLTGLPPKTLRYYDEIGLFKPERVDDLNGYRYYSASQIGPAGRIRMWREIGLPLEAIRELLVRPEGAQEVLRQHEHRLREEIESRERSLRRLQQILEEDTMQYRIEHLPTLQTLTIRTHLKVPEFEVIPEAFRELVAYTEQQGYQSAYPNFFACYNECEEGKNLVEMSVPLQGEVQGSGRMEVRTFEGRPAFVGRYVGPYETLGEAYPKVAAEATRRGLKLTGSTAEFYVKSVPDTPNPAEYETDVAFFLED</sequence>
<dbReference type="InterPro" id="IPR010499">
    <property type="entry name" value="AraC_E-bd"/>
</dbReference>
<dbReference type="EMBL" id="BJXB01000025">
    <property type="protein sequence ID" value="GEM48900.1"/>
    <property type="molecule type" value="Genomic_DNA"/>
</dbReference>
<dbReference type="SMART" id="SM00422">
    <property type="entry name" value="HTH_MERR"/>
    <property type="match status" value="1"/>
</dbReference>
<protein>
    <submittedName>
        <fullName evidence="6">MerR family transcriptional regulator</fullName>
    </submittedName>
</protein>
<keyword evidence="1" id="KW-0678">Repressor</keyword>
<evidence type="ECO:0000256" key="2">
    <source>
        <dbReference type="ARBA" id="ARBA00023015"/>
    </source>
</evidence>
<dbReference type="PROSITE" id="PS50937">
    <property type="entry name" value="HTH_MERR_2"/>
    <property type="match status" value="1"/>
</dbReference>
<keyword evidence="2" id="KW-0805">Transcription regulation</keyword>
<dbReference type="GO" id="GO:0003700">
    <property type="term" value="F:DNA-binding transcription factor activity"/>
    <property type="evidence" value="ECO:0007669"/>
    <property type="project" value="InterPro"/>
</dbReference>
<dbReference type="Pfam" id="PF06445">
    <property type="entry name" value="GyrI-like"/>
    <property type="match status" value="1"/>
</dbReference>
<evidence type="ECO:0000256" key="3">
    <source>
        <dbReference type="ARBA" id="ARBA00023125"/>
    </source>
</evidence>
<dbReference type="CDD" id="cd01107">
    <property type="entry name" value="HTH_BmrR"/>
    <property type="match status" value="1"/>
</dbReference>
<proteinExistence type="predicted"/>
<organism evidence="6 7">
    <name type="scientific">Deinococcus cellulosilyticus (strain DSM 18568 / NBRC 106333 / KACC 11606 / 5516J-15)</name>
    <dbReference type="NCBI Taxonomy" id="1223518"/>
    <lineage>
        <taxon>Bacteria</taxon>
        <taxon>Thermotogati</taxon>
        <taxon>Deinococcota</taxon>
        <taxon>Deinococci</taxon>
        <taxon>Deinococcales</taxon>
        <taxon>Deinococcaceae</taxon>
        <taxon>Deinococcus</taxon>
    </lineage>
</organism>
<dbReference type="InterPro" id="IPR009061">
    <property type="entry name" value="DNA-bd_dom_put_sf"/>
</dbReference>
<dbReference type="Pfam" id="PF13411">
    <property type="entry name" value="MerR_1"/>
    <property type="match status" value="1"/>
</dbReference>
<dbReference type="InterPro" id="IPR029442">
    <property type="entry name" value="GyrI-like"/>
</dbReference>
<dbReference type="Gene3D" id="1.10.1660.10">
    <property type="match status" value="1"/>
</dbReference>
<dbReference type="InterPro" id="IPR011256">
    <property type="entry name" value="Reg_factor_effector_dom_sf"/>
</dbReference>
<dbReference type="PANTHER" id="PTHR30204">
    <property type="entry name" value="REDOX-CYCLING DRUG-SENSING TRANSCRIPTIONAL ACTIVATOR SOXR"/>
    <property type="match status" value="1"/>
</dbReference>
<accession>A0A511N7U3</accession>
<dbReference type="GO" id="GO:0003677">
    <property type="term" value="F:DNA binding"/>
    <property type="evidence" value="ECO:0007669"/>
    <property type="project" value="UniProtKB-KW"/>
</dbReference>
<dbReference type="PANTHER" id="PTHR30204:SF69">
    <property type="entry name" value="MERR-FAMILY TRANSCRIPTIONAL REGULATOR"/>
    <property type="match status" value="1"/>
</dbReference>
<dbReference type="InterPro" id="IPR047057">
    <property type="entry name" value="MerR_fam"/>
</dbReference>
<comment type="caution">
    <text evidence="6">The sequence shown here is derived from an EMBL/GenBank/DDBJ whole genome shotgun (WGS) entry which is preliminary data.</text>
</comment>
<dbReference type="Proteomes" id="UP000321306">
    <property type="component" value="Unassembled WGS sequence"/>
</dbReference>
<dbReference type="InterPro" id="IPR000551">
    <property type="entry name" value="MerR-type_HTH_dom"/>
</dbReference>
<dbReference type="RefSeq" id="WP_146888446.1">
    <property type="nucleotide sequence ID" value="NZ_BJXB01000025.1"/>
</dbReference>